<keyword evidence="4" id="KW-1185">Reference proteome</keyword>
<evidence type="ECO:0000313" key="3">
    <source>
        <dbReference type="EMBL" id="PSJ17904.1"/>
    </source>
</evidence>
<dbReference type="InterPro" id="IPR011051">
    <property type="entry name" value="RmlC_Cupin_sf"/>
</dbReference>
<organism evidence="3 4">
    <name type="scientific">Nitrosomonas supralitoralis</name>
    <dbReference type="NCBI Taxonomy" id="2116706"/>
    <lineage>
        <taxon>Bacteria</taxon>
        <taxon>Pseudomonadati</taxon>
        <taxon>Pseudomonadota</taxon>
        <taxon>Betaproteobacteria</taxon>
        <taxon>Nitrosomonadales</taxon>
        <taxon>Nitrosomonadaceae</taxon>
        <taxon>Nitrosomonas</taxon>
    </lineage>
</organism>
<dbReference type="Pfam" id="PF07883">
    <property type="entry name" value="Cupin_2"/>
    <property type="match status" value="1"/>
</dbReference>
<evidence type="ECO:0000259" key="2">
    <source>
        <dbReference type="SMART" id="SM00835"/>
    </source>
</evidence>
<sequence>MRKIFTICIFTFLFCFSFSAVYGADGFVLKAGEGEAVMNGMVIKASPSTGTANSILVEQTFQKGGTTGLHIHDQGDELFYVVSGDGLATLGSTIKEISAGDVIFVPAGIAHKIENLKNSLPLVVVFFMDSPELVEEFRAIQKRTASQPDKPLTSEELAEIRRIIGGSRVVEMQIK</sequence>
<proteinExistence type="predicted"/>
<dbReference type="Proteomes" id="UP000241912">
    <property type="component" value="Unassembled WGS sequence"/>
</dbReference>
<dbReference type="InterPro" id="IPR013096">
    <property type="entry name" value="Cupin_2"/>
</dbReference>
<feature type="chain" id="PRO_5015167361" description="Cupin type-1 domain-containing protein" evidence="1">
    <location>
        <begin position="24"/>
        <end position="175"/>
    </location>
</feature>
<dbReference type="PANTHER" id="PTHR43346:SF1">
    <property type="entry name" value="QUERCETIN 2,3-DIOXYGENASE-RELATED"/>
    <property type="match status" value="1"/>
</dbReference>
<feature type="signal peptide" evidence="1">
    <location>
        <begin position="1"/>
        <end position="23"/>
    </location>
</feature>
<dbReference type="OrthoDB" id="116921at2"/>
<dbReference type="PANTHER" id="PTHR43346">
    <property type="entry name" value="LIGAND BINDING DOMAIN PROTEIN, PUTATIVE (AFU_ORTHOLOGUE AFUA_6G14370)-RELATED"/>
    <property type="match status" value="1"/>
</dbReference>
<feature type="domain" description="Cupin type-1" evidence="2">
    <location>
        <begin position="29"/>
        <end position="146"/>
    </location>
</feature>
<reference evidence="3 4" key="1">
    <citation type="submission" date="2018-03" db="EMBL/GenBank/DDBJ databases">
        <title>Draft genome of Nitrosomonas supralitoralis APG5.</title>
        <authorList>
            <person name="Urakawa H."/>
            <person name="Lopez J.V."/>
        </authorList>
    </citation>
    <scope>NUCLEOTIDE SEQUENCE [LARGE SCALE GENOMIC DNA]</scope>
    <source>
        <strain evidence="3 4">APG5</strain>
    </source>
</reference>
<gene>
    <name evidence="3" type="ORF">C7H79_05850</name>
</gene>
<dbReference type="SMART" id="SM00835">
    <property type="entry name" value="Cupin_1"/>
    <property type="match status" value="1"/>
</dbReference>
<keyword evidence="1" id="KW-0732">Signal</keyword>
<dbReference type="AlphaFoldDB" id="A0A2P7NWQ6"/>
<protein>
    <recommendedName>
        <fullName evidence="2">Cupin type-1 domain-containing protein</fullName>
    </recommendedName>
</protein>
<dbReference type="Gene3D" id="2.60.120.10">
    <property type="entry name" value="Jelly Rolls"/>
    <property type="match status" value="1"/>
</dbReference>
<evidence type="ECO:0000313" key="4">
    <source>
        <dbReference type="Proteomes" id="UP000241912"/>
    </source>
</evidence>
<dbReference type="EMBL" id="PXXU01000012">
    <property type="protein sequence ID" value="PSJ17904.1"/>
    <property type="molecule type" value="Genomic_DNA"/>
</dbReference>
<comment type="caution">
    <text evidence="3">The sequence shown here is derived from an EMBL/GenBank/DDBJ whole genome shotgun (WGS) entry which is preliminary data.</text>
</comment>
<dbReference type="InterPro" id="IPR052538">
    <property type="entry name" value="Flavonoid_dioxygenase-like"/>
</dbReference>
<accession>A0A2P7NWQ6</accession>
<dbReference type="InterPro" id="IPR014710">
    <property type="entry name" value="RmlC-like_jellyroll"/>
</dbReference>
<dbReference type="InterPro" id="IPR006045">
    <property type="entry name" value="Cupin_1"/>
</dbReference>
<dbReference type="SUPFAM" id="SSF51182">
    <property type="entry name" value="RmlC-like cupins"/>
    <property type="match status" value="1"/>
</dbReference>
<evidence type="ECO:0000256" key="1">
    <source>
        <dbReference type="SAM" id="SignalP"/>
    </source>
</evidence>
<name>A0A2P7NWQ6_9PROT</name>